<gene>
    <name evidence="2" type="ORF">ParKJ_36235</name>
</gene>
<organism evidence="2 3">
    <name type="scientific">Paraburkholderia fungorum</name>
    <dbReference type="NCBI Taxonomy" id="134537"/>
    <lineage>
        <taxon>Bacteria</taxon>
        <taxon>Pseudomonadati</taxon>
        <taxon>Pseudomonadota</taxon>
        <taxon>Betaproteobacteria</taxon>
        <taxon>Burkholderiales</taxon>
        <taxon>Burkholderiaceae</taxon>
        <taxon>Paraburkholderia</taxon>
    </lineage>
</organism>
<evidence type="ECO:0000256" key="1">
    <source>
        <dbReference type="SAM" id="SignalP"/>
    </source>
</evidence>
<evidence type="ECO:0000313" key="3">
    <source>
        <dbReference type="Proteomes" id="UP001246473"/>
    </source>
</evidence>
<feature type="signal peptide" evidence="1">
    <location>
        <begin position="1"/>
        <end position="34"/>
    </location>
</feature>
<dbReference type="AlphaFoldDB" id="A0AAJ3SM17"/>
<dbReference type="Proteomes" id="UP001246473">
    <property type="component" value="Unassembled WGS sequence"/>
</dbReference>
<dbReference type="PROSITE" id="PS51257">
    <property type="entry name" value="PROKAR_LIPOPROTEIN"/>
    <property type="match status" value="1"/>
</dbReference>
<dbReference type="EMBL" id="JANSLM010000020">
    <property type="protein sequence ID" value="MDT8842889.1"/>
    <property type="molecule type" value="Genomic_DNA"/>
</dbReference>
<proteinExistence type="predicted"/>
<reference evidence="2" key="1">
    <citation type="submission" date="2022-08" db="EMBL/GenBank/DDBJ databases">
        <authorList>
            <person name="Kim S.-J."/>
        </authorList>
    </citation>
    <scope>NUCLEOTIDE SEQUENCE</scope>
    <source>
        <strain evidence="2">KJ</strain>
    </source>
</reference>
<accession>A0AAJ3SM17</accession>
<evidence type="ECO:0000313" key="2">
    <source>
        <dbReference type="EMBL" id="MDT8842889.1"/>
    </source>
</evidence>
<name>A0AAJ3SM17_9BURK</name>
<comment type="caution">
    <text evidence="2">The sequence shown here is derived from an EMBL/GenBank/DDBJ whole genome shotgun (WGS) entry which is preliminary data.</text>
</comment>
<protein>
    <recommendedName>
        <fullName evidence="4">MetA-pathway of phenol degradation</fullName>
    </recommendedName>
</protein>
<evidence type="ECO:0008006" key="4">
    <source>
        <dbReference type="Google" id="ProtNLM"/>
    </source>
</evidence>
<dbReference type="RefSeq" id="WP_025496216.1">
    <property type="nucleotide sequence ID" value="NZ_CADFGE010000006.1"/>
</dbReference>
<keyword evidence="1" id="KW-0732">Signal</keyword>
<feature type="chain" id="PRO_5042608152" description="MetA-pathway of phenol degradation" evidence="1">
    <location>
        <begin position="35"/>
        <end position="309"/>
    </location>
</feature>
<sequence>MRKLFKRHAAPARAALMAAAGAAACLAGSPAASAHSVVGDRVFPATLTVDDPGVGDEFDTQFGHIKTQDDNGDNMNVNTVSYEWDKLITKNLAFSIGSNYVTQNAPNGGSAKGWDNLSVGAKYMIYANARHEFMASIGLLAEIGGTGAKSIANAYSTLTPSFYFGKGFGDLPASLGYLRPFAVTGEIGPNLTTTSSDNGPNSLGWGLTLQYSIPYLQSQVKNLGIPQPFSNLVLVVEAPMSTCTAGACAGQTTGTVNPGVLWLNRYGQFGVEAQIPVNRQSGNHVGVLFDAHLYFDDIFPNSLGKPLFN</sequence>